<dbReference type="Pfam" id="PF00206">
    <property type="entry name" value="Lyase_1"/>
    <property type="match status" value="1"/>
</dbReference>
<reference evidence="9" key="1">
    <citation type="journal article" date="2012" name="MBio">
        <title>Comparative genome analysis of Trichophyton rubrum and related dermatophytes reveals candidate genes involved in infection.</title>
        <authorList>
            <person name="Martinez D.A."/>
            <person name="Oliver B.G."/>
            <person name="Graeser Y."/>
            <person name="Goldberg J.M."/>
            <person name="Li W."/>
            <person name="Martinez-Rossi N.M."/>
            <person name="Monod M."/>
            <person name="Shelest E."/>
            <person name="Barton R.C."/>
            <person name="Birch E."/>
            <person name="Brakhage A.A."/>
            <person name="Chen Z."/>
            <person name="Gurr S.J."/>
            <person name="Heiman D."/>
            <person name="Heitman J."/>
            <person name="Kosti I."/>
            <person name="Rossi A."/>
            <person name="Saif S."/>
            <person name="Samalova M."/>
            <person name="Saunders C.W."/>
            <person name="Shea T."/>
            <person name="Summerbell R.C."/>
            <person name="Xu J."/>
            <person name="Young S."/>
            <person name="Zeng Q."/>
            <person name="Birren B.W."/>
            <person name="Cuomo C.A."/>
            <person name="White T.C."/>
        </authorList>
    </citation>
    <scope>NUCLEOTIDE SEQUENCE [LARGE SCALE GENOMIC DNA]</scope>
    <source>
        <strain evidence="9">ATCC MYA-4605 / CBS 113480</strain>
    </source>
</reference>
<dbReference type="EC" id="4.3.2.1" evidence="4"/>
<dbReference type="PRINTS" id="PR00145">
    <property type="entry name" value="ARGSUCLYASE"/>
</dbReference>
<evidence type="ECO:0000256" key="1">
    <source>
        <dbReference type="ARBA" id="ARBA00000985"/>
    </source>
</evidence>
<dbReference type="Pfam" id="PF14698">
    <property type="entry name" value="ASL_C2"/>
    <property type="match status" value="1"/>
</dbReference>
<dbReference type="PRINTS" id="PR00149">
    <property type="entry name" value="FUMRATELYASE"/>
</dbReference>
<dbReference type="PANTHER" id="PTHR43814">
    <property type="entry name" value="ARGININOSUCCINATE LYASE"/>
    <property type="match status" value="1"/>
</dbReference>
<feature type="domain" description="Fumarate lyase N-terminal" evidence="6">
    <location>
        <begin position="14"/>
        <end position="310"/>
    </location>
</feature>
<accession>C5FJ17</accession>
<dbReference type="OMA" id="DFAIEFC"/>
<dbReference type="PROSITE" id="PS00163">
    <property type="entry name" value="FUMARATE_LYASES"/>
    <property type="match status" value="1"/>
</dbReference>
<dbReference type="InterPro" id="IPR022761">
    <property type="entry name" value="Fumarate_lyase_N"/>
</dbReference>
<protein>
    <recommendedName>
        <fullName evidence="4">argininosuccinate lyase</fullName>
        <ecNumber evidence="4">4.3.2.1</ecNumber>
    </recommendedName>
    <alternativeName>
        <fullName evidence="5">Arginosuccinase</fullName>
    </alternativeName>
</protein>
<dbReference type="AlphaFoldDB" id="C5FJ17"/>
<dbReference type="Gene3D" id="1.10.275.10">
    <property type="entry name" value="Fumarase/aspartase (N-terminal domain)"/>
    <property type="match status" value="1"/>
</dbReference>
<organism evidence="8 9">
    <name type="scientific">Arthroderma otae (strain ATCC MYA-4605 / CBS 113480)</name>
    <name type="common">Microsporum canis</name>
    <dbReference type="NCBI Taxonomy" id="554155"/>
    <lineage>
        <taxon>Eukaryota</taxon>
        <taxon>Fungi</taxon>
        <taxon>Dikarya</taxon>
        <taxon>Ascomycota</taxon>
        <taxon>Pezizomycotina</taxon>
        <taxon>Eurotiomycetes</taxon>
        <taxon>Eurotiomycetidae</taxon>
        <taxon>Onygenales</taxon>
        <taxon>Arthrodermataceae</taxon>
        <taxon>Microsporum</taxon>
    </lineage>
</organism>
<gene>
    <name evidence="8" type="ORF">MCYG_02166</name>
</gene>
<evidence type="ECO:0000256" key="2">
    <source>
        <dbReference type="ARBA" id="ARBA00004941"/>
    </source>
</evidence>
<dbReference type="InterPro" id="IPR020557">
    <property type="entry name" value="Fumarate_lyase_CS"/>
</dbReference>
<dbReference type="InterPro" id="IPR029419">
    <property type="entry name" value="Arg_succ_lyase_C"/>
</dbReference>
<name>C5FJ17_ARTOC</name>
<dbReference type="PANTHER" id="PTHR43814:SF1">
    <property type="entry name" value="ARGININOSUCCINATE LYASE"/>
    <property type="match status" value="1"/>
</dbReference>
<evidence type="ECO:0000259" key="6">
    <source>
        <dbReference type="Pfam" id="PF00206"/>
    </source>
</evidence>
<dbReference type="SUPFAM" id="SSF48557">
    <property type="entry name" value="L-aspartase-like"/>
    <property type="match status" value="1"/>
</dbReference>
<feature type="domain" description="Argininosuccinate lyase C-terminal" evidence="7">
    <location>
        <begin position="373"/>
        <end position="440"/>
    </location>
</feature>
<sequence length="464" mass="51737">MMASAQKATKLWGGRFSGELDPLMVTYNESINFDKVFYAQDIQGSIAFARANVGTGILTKEEFTAIEKGLTQVLQEWKDGKFVIQHGVDEDIHTANERRLGEIIGKDIAGKLHTGRSRNDQVATDLRMWLRDELREAEKFLVELLTILTDRAALDIDYLMPGYTHLQRGQPVRWSHWMLSYGSAFLGDLERLREVIKHVNKCPLGCGALAGNAFGIDRVAMAEELGFEGLILNSMAGVGDRDFILEALQWASTLMLHLSRWSEDLIIYSTTEFGFVRLSDAYTTGSSLMPQKKNCDSLELLRGKSARLFGSMAGLTMTIKGIPSTYNKDLQESVQPMIESMKTVKDSVLIATRVLATLTVFPEKMLAALSPDMLATDLAEYLVRKGVPFRETHHISGRVVALAEKENIPMDKLTLSQFKGVDERIGDDVLEVFNYERSVELKSAIGGTSKSAVLKQIETLRKSL</sequence>
<dbReference type="UniPathway" id="UPA00068"/>
<dbReference type="FunFam" id="1.10.275.10:FF:000002">
    <property type="entry name" value="Argininosuccinate lyase"/>
    <property type="match status" value="1"/>
</dbReference>
<dbReference type="FunFam" id="1.10.40.30:FF:000001">
    <property type="entry name" value="Argininosuccinate lyase"/>
    <property type="match status" value="1"/>
</dbReference>
<evidence type="ECO:0000256" key="4">
    <source>
        <dbReference type="ARBA" id="ARBA00012338"/>
    </source>
</evidence>
<evidence type="ECO:0000256" key="3">
    <source>
        <dbReference type="ARBA" id="ARBA00010755"/>
    </source>
</evidence>
<evidence type="ECO:0000259" key="7">
    <source>
        <dbReference type="Pfam" id="PF14698"/>
    </source>
</evidence>
<dbReference type="HOGENOM" id="CLU_027272_2_1_1"/>
<comment type="similarity">
    <text evidence="3">Belongs to the lyase 1 family. Argininosuccinate lyase subfamily.</text>
</comment>
<proteinExistence type="inferred from homology"/>
<dbReference type="GO" id="GO:0005829">
    <property type="term" value="C:cytosol"/>
    <property type="evidence" value="ECO:0007669"/>
    <property type="project" value="EnsemblFungi"/>
</dbReference>
<dbReference type="GO" id="GO:0042450">
    <property type="term" value="P:L-arginine biosynthetic process via ornithine"/>
    <property type="evidence" value="ECO:0007669"/>
    <property type="project" value="EnsemblFungi"/>
</dbReference>
<dbReference type="CDD" id="cd01359">
    <property type="entry name" value="Argininosuccinate_lyase"/>
    <property type="match status" value="1"/>
</dbReference>
<dbReference type="eggNOG" id="KOG1316">
    <property type="taxonomic scope" value="Eukaryota"/>
</dbReference>
<dbReference type="InterPro" id="IPR009049">
    <property type="entry name" value="Argininosuccinate_lyase"/>
</dbReference>
<dbReference type="HAMAP" id="MF_00006">
    <property type="entry name" value="Arg_succ_lyase"/>
    <property type="match status" value="1"/>
</dbReference>
<dbReference type="EMBL" id="DS995702">
    <property type="protein sequence ID" value="EEQ29347.1"/>
    <property type="molecule type" value="Genomic_DNA"/>
</dbReference>
<dbReference type="GeneID" id="9223169"/>
<dbReference type="GO" id="GO:0004056">
    <property type="term" value="F:argininosuccinate lyase activity"/>
    <property type="evidence" value="ECO:0007669"/>
    <property type="project" value="UniProtKB-EC"/>
</dbReference>
<evidence type="ECO:0000313" key="8">
    <source>
        <dbReference type="EMBL" id="EEQ29347.1"/>
    </source>
</evidence>
<comment type="pathway">
    <text evidence="2">Amino-acid biosynthesis; L-arginine biosynthesis; L-arginine from L-ornithine and carbamoyl phosphate: step 3/3.</text>
</comment>
<dbReference type="Gene3D" id="1.20.200.10">
    <property type="entry name" value="Fumarase/aspartase (Central domain)"/>
    <property type="match status" value="1"/>
</dbReference>
<dbReference type="VEuPathDB" id="FungiDB:MCYG_02166"/>
<dbReference type="InterPro" id="IPR000362">
    <property type="entry name" value="Fumarate_lyase_fam"/>
</dbReference>
<dbReference type="Gene3D" id="1.10.40.30">
    <property type="entry name" value="Fumarase/aspartase (C-terminal domain)"/>
    <property type="match status" value="1"/>
</dbReference>
<evidence type="ECO:0000256" key="5">
    <source>
        <dbReference type="ARBA" id="ARBA00032749"/>
    </source>
</evidence>
<dbReference type="InterPro" id="IPR008948">
    <property type="entry name" value="L-Aspartase-like"/>
</dbReference>
<evidence type="ECO:0000313" key="9">
    <source>
        <dbReference type="Proteomes" id="UP000002035"/>
    </source>
</evidence>
<comment type="catalytic activity">
    <reaction evidence="1">
        <text>2-(N(omega)-L-arginino)succinate = fumarate + L-arginine</text>
        <dbReference type="Rhea" id="RHEA:24020"/>
        <dbReference type="ChEBI" id="CHEBI:29806"/>
        <dbReference type="ChEBI" id="CHEBI:32682"/>
        <dbReference type="ChEBI" id="CHEBI:57472"/>
        <dbReference type="EC" id="4.3.2.1"/>
    </reaction>
</comment>
<dbReference type="Proteomes" id="UP000002035">
    <property type="component" value="Unassembled WGS sequence"/>
</dbReference>
<dbReference type="RefSeq" id="XP_002849232.1">
    <property type="nucleotide sequence ID" value="XM_002849186.1"/>
</dbReference>
<keyword evidence="8" id="KW-0456">Lyase</keyword>
<dbReference type="STRING" id="554155.C5FJ17"/>
<dbReference type="OrthoDB" id="2561043at2759"/>
<dbReference type="FunFam" id="1.20.200.10:FF:000025">
    <property type="entry name" value="Argininosuccinate lyase chloroplastic"/>
    <property type="match status" value="1"/>
</dbReference>
<dbReference type="NCBIfam" id="TIGR00838">
    <property type="entry name" value="argH"/>
    <property type="match status" value="1"/>
</dbReference>
<dbReference type="InterPro" id="IPR024083">
    <property type="entry name" value="Fumarase/histidase_N"/>
</dbReference>
<keyword evidence="9" id="KW-1185">Reference proteome</keyword>